<evidence type="ECO:0000259" key="12">
    <source>
        <dbReference type="PROSITE" id="PS50071"/>
    </source>
</evidence>
<dbReference type="KEGG" id="qsa:O6P43_014240"/>
<protein>
    <submittedName>
        <fullName evidence="14">Homeobox-leucine zipper protein</fullName>
    </submittedName>
</protein>
<evidence type="ECO:0000256" key="2">
    <source>
        <dbReference type="ARBA" id="ARBA00006789"/>
    </source>
</evidence>
<dbReference type="GO" id="GO:0005634">
    <property type="term" value="C:nucleus"/>
    <property type="evidence" value="ECO:0007669"/>
    <property type="project" value="UniProtKB-SubCell"/>
</dbReference>
<feature type="compositionally biased region" description="Polar residues" evidence="11">
    <location>
        <begin position="177"/>
        <end position="188"/>
    </location>
</feature>
<accession>A0AAD7LUB4</accession>
<feature type="DNA-binding region" description="Homeobox" evidence="9">
    <location>
        <begin position="23"/>
        <end position="82"/>
    </location>
</feature>
<comment type="caution">
    <text evidence="14">The sequence shown here is derived from an EMBL/GenBank/DDBJ whole genome shotgun (WGS) entry which is preliminary data.</text>
</comment>
<dbReference type="InterPro" id="IPR001356">
    <property type="entry name" value="HD"/>
</dbReference>
<dbReference type="PROSITE" id="PS50071">
    <property type="entry name" value="HOMEOBOX_2"/>
    <property type="match status" value="1"/>
</dbReference>
<feature type="domain" description="START" evidence="13">
    <location>
        <begin position="214"/>
        <end position="448"/>
    </location>
</feature>
<evidence type="ECO:0000259" key="13">
    <source>
        <dbReference type="PROSITE" id="PS50848"/>
    </source>
</evidence>
<dbReference type="PANTHER" id="PTHR45654">
    <property type="entry name" value="HOMEOBOX-LEUCINE ZIPPER PROTEIN MERISTEM L1"/>
    <property type="match status" value="1"/>
</dbReference>
<evidence type="ECO:0000313" key="14">
    <source>
        <dbReference type="EMBL" id="KAJ7964418.1"/>
    </source>
</evidence>
<feature type="domain" description="Homeobox" evidence="12">
    <location>
        <begin position="21"/>
        <end position="81"/>
    </location>
</feature>
<evidence type="ECO:0000256" key="7">
    <source>
        <dbReference type="ARBA" id="ARBA00023163"/>
    </source>
</evidence>
<name>A0AAD7LUB4_QUISA</name>
<gene>
    <name evidence="14" type="ORF">O6P43_014240</name>
</gene>
<dbReference type="GO" id="GO:0000981">
    <property type="term" value="F:DNA-binding transcription factor activity, RNA polymerase II-specific"/>
    <property type="evidence" value="ECO:0007669"/>
    <property type="project" value="InterPro"/>
</dbReference>
<organism evidence="14 15">
    <name type="scientific">Quillaja saponaria</name>
    <name type="common">Soap bark tree</name>
    <dbReference type="NCBI Taxonomy" id="32244"/>
    <lineage>
        <taxon>Eukaryota</taxon>
        <taxon>Viridiplantae</taxon>
        <taxon>Streptophyta</taxon>
        <taxon>Embryophyta</taxon>
        <taxon>Tracheophyta</taxon>
        <taxon>Spermatophyta</taxon>
        <taxon>Magnoliopsida</taxon>
        <taxon>eudicotyledons</taxon>
        <taxon>Gunneridae</taxon>
        <taxon>Pentapetalae</taxon>
        <taxon>rosids</taxon>
        <taxon>fabids</taxon>
        <taxon>Fabales</taxon>
        <taxon>Quillajaceae</taxon>
        <taxon>Quillaja</taxon>
    </lineage>
</organism>
<dbReference type="PROSITE" id="PS00027">
    <property type="entry name" value="HOMEOBOX_1"/>
    <property type="match status" value="1"/>
</dbReference>
<comment type="similarity">
    <text evidence="2">Belongs to the HD-ZIP homeobox family. Class IV subfamily.</text>
</comment>
<evidence type="ECO:0000256" key="6">
    <source>
        <dbReference type="ARBA" id="ARBA00023155"/>
    </source>
</evidence>
<sequence>MDFMMGSGGGSGDEHESSGSRNGRKSHHRHTPLQIQQLEEFFKEYPHPDENQRRQLSRVLGLEPRQVKFWFQNKRTQTKAQIERADNNVIRADNERIQCENLAIIEALKNAICPSCGGPPFGEQERQHILQKLKMENAHLKQEHERVSNLLSKYIGKPIPQLELTPSAPGSPIDLSPGTSFNQRMGSPTIDQDIASGSTITNNTAFAYQLKGITDMEKELMVEIAASAMDELIKLLRINDPLWVKSAVDGRLVLHRDSYEEIFARANNFRNSSARVESSKESGIVTMCGMQLVDMFLDSDQWVNLFPTIVTKAKTIHVLENGLSGNRTGALQLMYEQMHILSPLVPPRDFCFLRHCQQVELGTWVIVDVSCDSLQENISPSCCRRLPSGCMIHEMPNGFSRVTWVEHVEVDDKNQTHRLYRDLVCSSIAYGAERWVFTLQRIAERLAYFMGNNSPSHEPGGVISSPEARRSIMKLGHRMVKSFCGILNMSGKLDFPQLSEVNNSGVRISVHKNTEPGQPGGAVVSAATSLWLPLPPQNVFDFLKDKKTRAQWDVLSDGNPVQEIAHISNGSHPGNCISIIRPFIPTEKSMLIFQECYTDPLGSLVIYAPIDVAAINIAIRGEDSFFIPILPSGFVISGDGRPKTGAGVSTSTSTGRSCGSLLTVAFQILISNPSSTKRLNVETVATVNTLISSTVQRIKSSLNICGL</sequence>
<feature type="region of interest" description="Disordered" evidence="11">
    <location>
        <begin position="1"/>
        <end position="31"/>
    </location>
</feature>
<dbReference type="Gene3D" id="3.30.530.20">
    <property type="match status" value="1"/>
</dbReference>
<dbReference type="AlphaFoldDB" id="A0AAD7LUB4"/>
<keyword evidence="5 9" id="KW-0238">DNA-binding</keyword>
<keyword evidence="6 9" id="KW-0371">Homeobox</keyword>
<feature type="compositionally biased region" description="Gly residues" evidence="11">
    <location>
        <begin position="1"/>
        <end position="11"/>
    </location>
</feature>
<dbReference type="GO" id="GO:0003677">
    <property type="term" value="F:DNA binding"/>
    <property type="evidence" value="ECO:0007669"/>
    <property type="project" value="UniProtKB-UniRule"/>
</dbReference>
<keyword evidence="4" id="KW-0175">Coiled coil</keyword>
<dbReference type="InterPro" id="IPR017970">
    <property type="entry name" value="Homeobox_CS"/>
</dbReference>
<dbReference type="Pfam" id="PF01852">
    <property type="entry name" value="START"/>
    <property type="match status" value="1"/>
</dbReference>
<feature type="region of interest" description="Disordered" evidence="11">
    <location>
        <begin position="165"/>
        <end position="188"/>
    </location>
</feature>
<evidence type="ECO:0000256" key="4">
    <source>
        <dbReference type="ARBA" id="ARBA00023054"/>
    </source>
</evidence>
<dbReference type="InterPro" id="IPR009057">
    <property type="entry name" value="Homeodomain-like_sf"/>
</dbReference>
<evidence type="ECO:0000256" key="11">
    <source>
        <dbReference type="SAM" id="MobiDB-lite"/>
    </source>
</evidence>
<dbReference type="CDD" id="cd08875">
    <property type="entry name" value="START_ArGLABRA2_like"/>
    <property type="match status" value="1"/>
</dbReference>
<dbReference type="SMART" id="SM00389">
    <property type="entry name" value="HOX"/>
    <property type="match status" value="1"/>
</dbReference>
<dbReference type="FunFam" id="1.10.10.60:FF:000229">
    <property type="entry name" value="Homeobox-leucine zipper protein HDG1"/>
    <property type="match status" value="1"/>
</dbReference>
<dbReference type="GO" id="GO:0008289">
    <property type="term" value="F:lipid binding"/>
    <property type="evidence" value="ECO:0007669"/>
    <property type="project" value="InterPro"/>
</dbReference>
<dbReference type="InterPro" id="IPR023393">
    <property type="entry name" value="START-like_dom_sf"/>
</dbReference>
<evidence type="ECO:0000256" key="8">
    <source>
        <dbReference type="ARBA" id="ARBA00023242"/>
    </source>
</evidence>
<feature type="compositionally biased region" description="Basic residues" evidence="11">
    <location>
        <begin position="22"/>
        <end position="31"/>
    </location>
</feature>
<evidence type="ECO:0000313" key="15">
    <source>
        <dbReference type="Proteomes" id="UP001163823"/>
    </source>
</evidence>
<dbReference type="SMART" id="SM00234">
    <property type="entry name" value="START"/>
    <property type="match status" value="1"/>
</dbReference>
<dbReference type="Pfam" id="PF25797">
    <property type="entry name" value="PDF2_C"/>
    <property type="match status" value="1"/>
</dbReference>
<keyword evidence="7" id="KW-0804">Transcription</keyword>
<evidence type="ECO:0000256" key="3">
    <source>
        <dbReference type="ARBA" id="ARBA00023015"/>
    </source>
</evidence>
<dbReference type="PROSITE" id="PS50848">
    <property type="entry name" value="START"/>
    <property type="match status" value="1"/>
</dbReference>
<evidence type="ECO:0000256" key="5">
    <source>
        <dbReference type="ARBA" id="ARBA00023125"/>
    </source>
</evidence>
<dbReference type="EMBL" id="JARAOO010000006">
    <property type="protein sequence ID" value="KAJ7964418.1"/>
    <property type="molecule type" value="Genomic_DNA"/>
</dbReference>
<dbReference type="Proteomes" id="UP001163823">
    <property type="component" value="Chromosome 6"/>
</dbReference>
<comment type="subcellular location">
    <subcellularLocation>
        <location evidence="1 9 10">Nucleus</location>
    </subcellularLocation>
</comment>
<keyword evidence="8 9" id="KW-0539">Nucleus</keyword>
<keyword evidence="3" id="KW-0805">Transcription regulation</keyword>
<evidence type="ECO:0000256" key="1">
    <source>
        <dbReference type="ARBA" id="ARBA00004123"/>
    </source>
</evidence>
<dbReference type="CDD" id="cd00086">
    <property type="entry name" value="homeodomain"/>
    <property type="match status" value="1"/>
</dbReference>
<reference evidence="14" key="1">
    <citation type="journal article" date="2023" name="Science">
        <title>Elucidation of the pathway for biosynthesis of saponin adjuvants from the soapbark tree.</title>
        <authorList>
            <person name="Reed J."/>
            <person name="Orme A."/>
            <person name="El-Demerdash A."/>
            <person name="Owen C."/>
            <person name="Martin L.B.B."/>
            <person name="Misra R.C."/>
            <person name="Kikuchi S."/>
            <person name="Rejzek M."/>
            <person name="Martin A.C."/>
            <person name="Harkess A."/>
            <person name="Leebens-Mack J."/>
            <person name="Louveau T."/>
            <person name="Stephenson M.J."/>
            <person name="Osbourn A."/>
        </authorList>
    </citation>
    <scope>NUCLEOTIDE SEQUENCE</scope>
    <source>
        <strain evidence="14">S10</strain>
    </source>
</reference>
<keyword evidence="15" id="KW-1185">Reference proteome</keyword>
<dbReference type="SUPFAM" id="SSF55961">
    <property type="entry name" value="Bet v1-like"/>
    <property type="match status" value="2"/>
</dbReference>
<dbReference type="Pfam" id="PF00046">
    <property type="entry name" value="Homeodomain"/>
    <property type="match status" value="1"/>
</dbReference>
<dbReference type="SUPFAM" id="SSF46689">
    <property type="entry name" value="Homeodomain-like"/>
    <property type="match status" value="1"/>
</dbReference>
<dbReference type="PANTHER" id="PTHR45654:SF9">
    <property type="entry name" value="HOMEOBOX-LEUCINE ZIPPER PROTEIN HDG10-RELATED"/>
    <property type="match status" value="1"/>
</dbReference>
<evidence type="ECO:0000256" key="10">
    <source>
        <dbReference type="RuleBase" id="RU000682"/>
    </source>
</evidence>
<dbReference type="Gene3D" id="1.10.10.60">
    <property type="entry name" value="Homeodomain-like"/>
    <property type="match status" value="1"/>
</dbReference>
<dbReference type="InterPro" id="IPR057993">
    <property type="entry name" value="HD-Zip_IV_C"/>
</dbReference>
<evidence type="ECO:0000256" key="9">
    <source>
        <dbReference type="PROSITE-ProRule" id="PRU00108"/>
    </source>
</evidence>
<dbReference type="InterPro" id="IPR002913">
    <property type="entry name" value="START_lipid-bd_dom"/>
</dbReference>
<proteinExistence type="inferred from homology"/>
<dbReference type="InterPro" id="IPR042160">
    <property type="entry name" value="HD-Zip_IV"/>
</dbReference>